<feature type="transmembrane region" description="Helical" evidence="5">
    <location>
        <begin position="206"/>
        <end position="225"/>
    </location>
</feature>
<feature type="transmembrane region" description="Helical" evidence="5">
    <location>
        <begin position="110"/>
        <end position="130"/>
    </location>
</feature>
<sequence>MPAVALSRSDPFLLPLLWVLMASAMLVESDTYRYATLALVALSMIRFRDDVRLVSRDWLAWFCWLWAAYAAMRFVIGMTVHDVRGTSEWLYIFPLFFPALGVALYKTRQYVFPAAIVLIAAGAVGLLASIDWAALRSGERVFPLFHNNPIHAAIGCGMLLVTSICWMLHVVETRRYDGWRLAAVLGMGFLTVLLSGIGILGAQSKGVWLALGPVAGFMSLAIVAFYGRRLALAVLAVLLVAMLGIIVAQEDTRRVAGPTIEAAGELFSFGTEHVDPRDAMRRAVENPDTPQSMRERLMLWTNALDTVESSPWFGWGNLWQDRWRQGTYQDTNHQLLHNGYLEILVRHGLFGTLVLAIFILVSVRRIYVARRQGIISASLMLYLYSLSLFFFITIATNSNNRLALGESYFLLAGAAVFAISLAMRGERTKPADIAQAD</sequence>
<feature type="transmembrane region" description="Helical" evidence="5">
    <location>
        <begin position="181"/>
        <end position="200"/>
    </location>
</feature>
<dbReference type="EMBL" id="JACHEJ010000003">
    <property type="protein sequence ID" value="MBB6179969.1"/>
    <property type="molecule type" value="Genomic_DNA"/>
</dbReference>
<feature type="transmembrane region" description="Helical" evidence="5">
    <location>
        <begin position="88"/>
        <end position="105"/>
    </location>
</feature>
<evidence type="ECO:0000256" key="5">
    <source>
        <dbReference type="SAM" id="Phobius"/>
    </source>
</evidence>
<evidence type="ECO:0000313" key="7">
    <source>
        <dbReference type="EMBL" id="MBB6179969.1"/>
    </source>
</evidence>
<evidence type="ECO:0000256" key="1">
    <source>
        <dbReference type="ARBA" id="ARBA00004141"/>
    </source>
</evidence>
<comment type="caution">
    <text evidence="7">The sequence shown here is derived from an EMBL/GenBank/DDBJ whole genome shotgun (WGS) entry which is preliminary data.</text>
</comment>
<accession>A0A7W9YXS7</accession>
<keyword evidence="4 5" id="KW-0472">Membrane</keyword>
<protein>
    <submittedName>
        <fullName evidence="7">O-antigen ligase</fullName>
    </submittedName>
</protein>
<evidence type="ECO:0000313" key="8">
    <source>
        <dbReference type="Proteomes" id="UP000535501"/>
    </source>
</evidence>
<feature type="transmembrane region" description="Helical" evidence="5">
    <location>
        <begin position="343"/>
        <end position="361"/>
    </location>
</feature>
<keyword evidence="8" id="KW-1185">Reference proteome</keyword>
<feature type="transmembrane region" description="Helical" evidence="5">
    <location>
        <begin position="150"/>
        <end position="169"/>
    </location>
</feature>
<comment type="subcellular location">
    <subcellularLocation>
        <location evidence="1">Membrane</location>
        <topology evidence="1">Multi-pass membrane protein</topology>
    </subcellularLocation>
</comment>
<dbReference type="InterPro" id="IPR051533">
    <property type="entry name" value="WaaL-like"/>
</dbReference>
<organism evidence="7 8">
    <name type="scientific">Pseudorhizobium flavum</name>
    <dbReference type="NCBI Taxonomy" id="1335061"/>
    <lineage>
        <taxon>Bacteria</taxon>
        <taxon>Pseudomonadati</taxon>
        <taxon>Pseudomonadota</taxon>
        <taxon>Alphaproteobacteria</taxon>
        <taxon>Hyphomicrobiales</taxon>
        <taxon>Rhizobiaceae</taxon>
        <taxon>Rhizobium/Agrobacterium group</taxon>
        <taxon>Pseudorhizobium</taxon>
    </lineage>
</organism>
<dbReference type="RefSeq" id="WP_077549138.1">
    <property type="nucleotide sequence ID" value="NZ_JACHEJ010000003.1"/>
</dbReference>
<dbReference type="GO" id="GO:0016874">
    <property type="term" value="F:ligase activity"/>
    <property type="evidence" value="ECO:0007669"/>
    <property type="project" value="UniProtKB-KW"/>
</dbReference>
<keyword evidence="3 5" id="KW-1133">Transmembrane helix</keyword>
<evidence type="ECO:0000259" key="6">
    <source>
        <dbReference type="Pfam" id="PF04932"/>
    </source>
</evidence>
<feature type="transmembrane region" description="Helical" evidence="5">
    <location>
        <begin position="230"/>
        <end position="248"/>
    </location>
</feature>
<dbReference type="PANTHER" id="PTHR37422:SF13">
    <property type="entry name" value="LIPOPOLYSACCHARIDE BIOSYNTHESIS PROTEIN PA4999-RELATED"/>
    <property type="match status" value="1"/>
</dbReference>
<dbReference type="Pfam" id="PF04932">
    <property type="entry name" value="Wzy_C"/>
    <property type="match status" value="1"/>
</dbReference>
<gene>
    <name evidence="7" type="ORF">HNQ75_001937</name>
</gene>
<evidence type="ECO:0000256" key="3">
    <source>
        <dbReference type="ARBA" id="ARBA00022989"/>
    </source>
</evidence>
<reference evidence="7 8" key="1">
    <citation type="submission" date="2020-08" db="EMBL/GenBank/DDBJ databases">
        <title>Genomic Encyclopedia of Type Strains, Phase IV (KMG-IV): sequencing the most valuable type-strain genomes for metagenomic binning, comparative biology and taxonomic classification.</title>
        <authorList>
            <person name="Goeker M."/>
        </authorList>
    </citation>
    <scope>NUCLEOTIDE SEQUENCE [LARGE SCALE GENOMIC DNA]</scope>
    <source>
        <strain evidence="7 8">DSM 102134</strain>
    </source>
</reference>
<feature type="transmembrane region" description="Helical" evidence="5">
    <location>
        <begin position="58"/>
        <end position="76"/>
    </location>
</feature>
<evidence type="ECO:0000256" key="4">
    <source>
        <dbReference type="ARBA" id="ARBA00023136"/>
    </source>
</evidence>
<proteinExistence type="predicted"/>
<dbReference type="Proteomes" id="UP000535501">
    <property type="component" value="Unassembled WGS sequence"/>
</dbReference>
<name>A0A7W9YXS7_9HYPH</name>
<keyword evidence="2 5" id="KW-0812">Transmembrane</keyword>
<feature type="domain" description="O-antigen ligase-related" evidence="6">
    <location>
        <begin position="191"/>
        <end position="355"/>
    </location>
</feature>
<dbReference type="InterPro" id="IPR007016">
    <property type="entry name" value="O-antigen_ligase-rel_domated"/>
</dbReference>
<dbReference type="AlphaFoldDB" id="A0A7W9YXS7"/>
<dbReference type="GO" id="GO:0016020">
    <property type="term" value="C:membrane"/>
    <property type="evidence" value="ECO:0007669"/>
    <property type="project" value="UniProtKB-SubCell"/>
</dbReference>
<evidence type="ECO:0000256" key="2">
    <source>
        <dbReference type="ARBA" id="ARBA00022692"/>
    </source>
</evidence>
<feature type="transmembrane region" description="Helical" evidence="5">
    <location>
        <begin position="373"/>
        <end position="395"/>
    </location>
</feature>
<feature type="transmembrane region" description="Helical" evidence="5">
    <location>
        <begin position="407"/>
        <end position="423"/>
    </location>
</feature>
<keyword evidence="7" id="KW-0436">Ligase</keyword>
<dbReference type="PANTHER" id="PTHR37422">
    <property type="entry name" value="TEICHURONIC ACID BIOSYNTHESIS PROTEIN TUAE"/>
    <property type="match status" value="1"/>
</dbReference>